<dbReference type="EMBL" id="AUWU02000001">
    <property type="protein sequence ID" value="KAH0576712.1"/>
    <property type="molecule type" value="Genomic_DNA"/>
</dbReference>
<name>V6LYN5_9EUKA</name>
<evidence type="ECO:0000313" key="3">
    <source>
        <dbReference type="Proteomes" id="UP000018208"/>
    </source>
</evidence>
<proteinExistence type="predicted"/>
<evidence type="ECO:0000313" key="1">
    <source>
        <dbReference type="EMBL" id="EST49373.1"/>
    </source>
</evidence>
<accession>V6LYN5</accession>
<reference evidence="1 2" key="1">
    <citation type="journal article" date="2014" name="PLoS Genet.">
        <title>The Genome of Spironucleus salmonicida Highlights a Fish Pathogen Adapted to Fluctuating Environments.</title>
        <authorList>
            <person name="Xu F."/>
            <person name="Jerlstrom-Hultqvist J."/>
            <person name="Einarsson E."/>
            <person name="Astvaldsson A."/>
            <person name="Svard S.G."/>
            <person name="Andersson J.O."/>
        </authorList>
    </citation>
    <scope>NUCLEOTIDE SEQUENCE</scope>
    <source>
        <strain evidence="2">ATCC 50377</strain>
    </source>
</reference>
<organism evidence="1">
    <name type="scientific">Spironucleus salmonicida</name>
    <dbReference type="NCBI Taxonomy" id="348837"/>
    <lineage>
        <taxon>Eukaryota</taxon>
        <taxon>Metamonada</taxon>
        <taxon>Diplomonadida</taxon>
        <taxon>Hexamitidae</taxon>
        <taxon>Hexamitinae</taxon>
        <taxon>Spironucleus</taxon>
    </lineage>
</organism>
<gene>
    <name evidence="1" type="ORF">SS50377_10298</name>
    <name evidence="2" type="ORF">SS50377_20058</name>
</gene>
<dbReference type="Proteomes" id="UP000018208">
    <property type="component" value="Unassembled WGS sequence"/>
</dbReference>
<protein>
    <submittedName>
        <fullName evidence="1">Uncharacterized protein</fullName>
    </submittedName>
</protein>
<sequence>MKSTQLIIIGNAQIEMENFLCTVLQSHFISEGISFNTLIHNDVRFNIWHVAKDFEDFNTIQHLLHHMNIIIYSVDIDNATKLVGNIQALMSKFKAVQLFMETQNTRQEDYIQFANQFQLESIHFELGSYKSAAAVLDKVIQMYNNQVANTIQQFKSKLFK</sequence>
<reference evidence="2" key="2">
    <citation type="submission" date="2020-12" db="EMBL/GenBank/DDBJ databases">
        <title>New Spironucleus salmonicida genome in near-complete chromosomes.</title>
        <authorList>
            <person name="Xu F."/>
            <person name="Kurt Z."/>
            <person name="Jimenez-Gonzalez A."/>
            <person name="Astvaldsson A."/>
            <person name="Andersson J.O."/>
            <person name="Svard S.G."/>
        </authorList>
    </citation>
    <scope>NUCLEOTIDE SEQUENCE</scope>
    <source>
        <strain evidence="2">ATCC 50377</strain>
    </source>
</reference>
<dbReference type="EMBL" id="KI545952">
    <property type="protein sequence ID" value="EST49373.1"/>
    <property type="molecule type" value="Genomic_DNA"/>
</dbReference>
<keyword evidence="3" id="KW-1185">Reference proteome</keyword>
<dbReference type="VEuPathDB" id="GiardiaDB:SS50377_20058"/>
<evidence type="ECO:0000313" key="2">
    <source>
        <dbReference type="EMBL" id="KAH0576712.1"/>
    </source>
</evidence>
<dbReference type="AlphaFoldDB" id="V6LYN5"/>